<feature type="domain" description="TonB-dependent receptor plug" evidence="11">
    <location>
        <begin position="11"/>
        <end position="98"/>
    </location>
</feature>
<dbReference type="PROSITE" id="PS52016">
    <property type="entry name" value="TONB_DEPENDENT_REC_3"/>
    <property type="match status" value="1"/>
</dbReference>
<comment type="subcellular location">
    <subcellularLocation>
        <location evidence="1 8">Cell outer membrane</location>
        <topology evidence="1 8">Multi-pass membrane protein</topology>
    </subcellularLocation>
</comment>
<name>A0A9W6LUJ8_9HYPH</name>
<evidence type="ECO:0000256" key="4">
    <source>
        <dbReference type="ARBA" id="ARBA00022692"/>
    </source>
</evidence>
<dbReference type="Gene3D" id="2.170.130.10">
    <property type="entry name" value="TonB-dependent receptor, plug domain"/>
    <property type="match status" value="1"/>
</dbReference>
<evidence type="ECO:0000259" key="11">
    <source>
        <dbReference type="Pfam" id="PF07715"/>
    </source>
</evidence>
<evidence type="ECO:0000259" key="10">
    <source>
        <dbReference type="Pfam" id="PF00593"/>
    </source>
</evidence>
<dbReference type="InterPro" id="IPR036942">
    <property type="entry name" value="Beta-barrel_TonB_sf"/>
</dbReference>
<dbReference type="SUPFAM" id="SSF56935">
    <property type="entry name" value="Porins"/>
    <property type="match status" value="1"/>
</dbReference>
<reference evidence="12" key="1">
    <citation type="journal article" date="2023" name="Int. J. Syst. Evol. Microbiol.">
        <title>Methylocystis iwaonis sp. nov., a type II methane-oxidizing bacterium from surface soil of a rice paddy field in Japan, and emended description of the genus Methylocystis (ex Whittenbury et al. 1970) Bowman et al. 1993.</title>
        <authorList>
            <person name="Kaise H."/>
            <person name="Sawadogo J.B."/>
            <person name="Alam M.S."/>
            <person name="Ueno C."/>
            <person name="Dianou D."/>
            <person name="Shinjo R."/>
            <person name="Asakawa S."/>
        </authorList>
    </citation>
    <scope>NUCLEOTIDE SEQUENCE</scope>
    <source>
        <strain evidence="12">LMG27198</strain>
    </source>
</reference>
<keyword evidence="7 8" id="KW-0998">Cell outer membrane</keyword>
<evidence type="ECO:0000256" key="8">
    <source>
        <dbReference type="PROSITE-ProRule" id="PRU01360"/>
    </source>
</evidence>
<organism evidence="12 13">
    <name type="scientific">Methylocystis echinoides</name>
    <dbReference type="NCBI Taxonomy" id="29468"/>
    <lineage>
        <taxon>Bacteria</taxon>
        <taxon>Pseudomonadati</taxon>
        <taxon>Pseudomonadota</taxon>
        <taxon>Alphaproteobacteria</taxon>
        <taxon>Hyphomicrobiales</taxon>
        <taxon>Methylocystaceae</taxon>
        <taxon>Methylocystis</taxon>
    </lineage>
</organism>
<dbReference type="InterPro" id="IPR037066">
    <property type="entry name" value="Plug_dom_sf"/>
</dbReference>
<keyword evidence="6 8" id="KW-0472">Membrane</keyword>
<dbReference type="InterPro" id="IPR039426">
    <property type="entry name" value="TonB-dep_rcpt-like"/>
</dbReference>
<dbReference type="PANTHER" id="PTHR30069:SF39">
    <property type="entry name" value="BLL6183 PROTEIN"/>
    <property type="match status" value="1"/>
</dbReference>
<dbReference type="Gene3D" id="2.40.170.20">
    <property type="entry name" value="TonB-dependent receptor, beta-barrel domain"/>
    <property type="match status" value="1"/>
</dbReference>
<keyword evidence="13" id="KW-1185">Reference proteome</keyword>
<dbReference type="InterPro" id="IPR000531">
    <property type="entry name" value="Beta-barrel_TonB"/>
</dbReference>
<evidence type="ECO:0000256" key="1">
    <source>
        <dbReference type="ARBA" id="ARBA00004571"/>
    </source>
</evidence>
<evidence type="ECO:0000256" key="9">
    <source>
        <dbReference type="RuleBase" id="RU003357"/>
    </source>
</evidence>
<evidence type="ECO:0000256" key="5">
    <source>
        <dbReference type="ARBA" id="ARBA00023077"/>
    </source>
</evidence>
<keyword evidence="3 8" id="KW-1134">Transmembrane beta strand</keyword>
<evidence type="ECO:0000256" key="3">
    <source>
        <dbReference type="ARBA" id="ARBA00022452"/>
    </source>
</evidence>
<evidence type="ECO:0000256" key="6">
    <source>
        <dbReference type="ARBA" id="ARBA00023136"/>
    </source>
</evidence>
<dbReference type="PANTHER" id="PTHR30069">
    <property type="entry name" value="TONB-DEPENDENT OUTER MEMBRANE RECEPTOR"/>
    <property type="match status" value="1"/>
</dbReference>
<comment type="caution">
    <text evidence="12">The sequence shown here is derived from an EMBL/GenBank/DDBJ whole genome shotgun (WGS) entry which is preliminary data.</text>
</comment>
<sequence length="715" mass="77398">MQKTRGFEFSENLFRQSPGISVNDVAGNPLQPEVDFRGFVASPIAGTPQGLAVYQNGIRINEAWGDNVYWDMIPSIAIDRSTVVTGNPLFGLNAIGGAVVLDMKNGFTWQGLEIDGRGGSRGRRQGYGQFGIQSGPYAAYLAMEALGDNGYRYFSGAHIKRLYGDVGYRGDSAEIHANVTLAGNKINGTGPTAVEDVARDPWAVYTVPQSQKNTLSMFDLNGNVQASPTWKLFGDVHYRAFSQARVDGNTTEFECEPPEPGEAPELFCENDLGDPTSIPNFFNGQVQLGAIDRTWTRSRTIGGTVQAANDDVYFGFHNKITFGASLDQGWSYFAANQELGIIPPTLSVIGINYYVDELASGVAPVNVTAGNSYLGVYALDTLDVTDRLKITAGARFNRAGISLHDLRGTALNGADVFTRINPVAGATYEVLSNTFAYGSYSEANRAPTPLELGCSDPARPCLIDTFLVADPPLKQVESNTTEFGMRGTVEIPKVLPAAGDYLPGVLTWSGGIFRTNNFNDILAVPSTINGRGYFTNAGSTRREGVEVALRYTDERLSAYANYTMTVATFRSHIVLGAPDNPLAQLYGNGSIAVTPGANLSSVAPHRFKAGADYAVTPQWRVGADVQYTAGSYIRGDEINIGARLPSYAMLNLRTSYQITPNLQVYGLFENITNTRARTFGTWFDTNDIAFLTYTNPRMVSLGPPTGIYGGIKFTY</sequence>
<evidence type="ECO:0000313" key="12">
    <source>
        <dbReference type="EMBL" id="GLI95632.1"/>
    </source>
</evidence>
<keyword evidence="5 9" id="KW-0798">TonB box</keyword>
<evidence type="ECO:0000256" key="7">
    <source>
        <dbReference type="ARBA" id="ARBA00023237"/>
    </source>
</evidence>
<dbReference type="InterPro" id="IPR012910">
    <property type="entry name" value="Plug_dom"/>
</dbReference>
<keyword evidence="2 8" id="KW-0813">Transport</keyword>
<evidence type="ECO:0000313" key="13">
    <source>
        <dbReference type="Proteomes" id="UP001144323"/>
    </source>
</evidence>
<gene>
    <name evidence="12" type="ORF">LMG27198_46240</name>
</gene>
<dbReference type="GO" id="GO:0015344">
    <property type="term" value="F:siderophore uptake transmembrane transporter activity"/>
    <property type="evidence" value="ECO:0007669"/>
    <property type="project" value="TreeGrafter"/>
</dbReference>
<dbReference type="AlphaFoldDB" id="A0A9W6LUJ8"/>
<dbReference type="GO" id="GO:0009279">
    <property type="term" value="C:cell outer membrane"/>
    <property type="evidence" value="ECO:0007669"/>
    <property type="project" value="UniProtKB-SubCell"/>
</dbReference>
<dbReference type="EMBL" id="BSEC01000004">
    <property type="protein sequence ID" value="GLI95632.1"/>
    <property type="molecule type" value="Genomic_DNA"/>
</dbReference>
<keyword evidence="4 8" id="KW-0812">Transmembrane</keyword>
<dbReference type="Proteomes" id="UP001144323">
    <property type="component" value="Unassembled WGS sequence"/>
</dbReference>
<evidence type="ECO:0000256" key="2">
    <source>
        <dbReference type="ARBA" id="ARBA00022448"/>
    </source>
</evidence>
<proteinExistence type="inferred from homology"/>
<protein>
    <submittedName>
        <fullName evidence="12">Membrane protein</fullName>
    </submittedName>
</protein>
<dbReference type="Pfam" id="PF07715">
    <property type="entry name" value="Plug"/>
    <property type="match status" value="1"/>
</dbReference>
<dbReference type="Pfam" id="PF00593">
    <property type="entry name" value="TonB_dep_Rec_b-barrel"/>
    <property type="match status" value="1"/>
</dbReference>
<comment type="similarity">
    <text evidence="8 9">Belongs to the TonB-dependent receptor family.</text>
</comment>
<accession>A0A9W6LUJ8</accession>
<dbReference type="GO" id="GO:0044718">
    <property type="term" value="P:siderophore transmembrane transport"/>
    <property type="evidence" value="ECO:0007669"/>
    <property type="project" value="TreeGrafter"/>
</dbReference>
<feature type="domain" description="TonB-dependent receptor-like beta-barrel" evidence="10">
    <location>
        <begin position="164"/>
        <end position="668"/>
    </location>
</feature>